<keyword evidence="11" id="KW-1185">Reference proteome</keyword>
<dbReference type="AlphaFoldDB" id="A0A2T3APA1"/>
<comment type="function">
    <text evidence="7">Component of the PEX13-PEX14 docking complex, a translocon channel that specifically mediates the import of peroxisomal cargo proteins bound to PEX5 receptor. The PEX13-PEX14 docking complex forms a large import pore which can be opened to a diameter of about 9 nm. Mechanistically, PEX5 receptor along with cargo proteins associates with the PEX14 subunit of the PEX13-PEX14 docking complex in the cytosol, leading to the insertion of the receptor into the organelle membrane with the concomitant translocation of the cargo into the peroxisome matrix.</text>
</comment>
<accession>A0A2T3APA1</accession>
<dbReference type="RefSeq" id="XP_024716484.1">
    <property type="nucleotide sequence ID" value="XM_024862118.1"/>
</dbReference>
<evidence type="ECO:0000256" key="3">
    <source>
        <dbReference type="ARBA" id="ARBA00023140"/>
    </source>
</evidence>
<dbReference type="Proteomes" id="UP000241818">
    <property type="component" value="Unassembled WGS sequence"/>
</dbReference>
<feature type="region of interest" description="Disordered" evidence="8">
    <location>
        <begin position="220"/>
        <end position="282"/>
    </location>
</feature>
<evidence type="ECO:0000256" key="6">
    <source>
        <dbReference type="ARBA" id="ARBA00046271"/>
    </source>
</evidence>
<comment type="similarity">
    <text evidence="1 7">Belongs to the peroxin-14 family.</text>
</comment>
<feature type="compositionally biased region" description="Basic and acidic residues" evidence="8">
    <location>
        <begin position="36"/>
        <end position="75"/>
    </location>
</feature>
<dbReference type="InterPro" id="IPR036388">
    <property type="entry name" value="WH-like_DNA-bd_sf"/>
</dbReference>
<evidence type="ECO:0000256" key="8">
    <source>
        <dbReference type="SAM" id="MobiDB-lite"/>
    </source>
</evidence>
<dbReference type="InterPro" id="IPR025655">
    <property type="entry name" value="PEX14"/>
</dbReference>
<feature type="compositionally biased region" description="Low complexity" evidence="8">
    <location>
        <begin position="107"/>
        <end position="129"/>
    </location>
</feature>
<dbReference type="PANTHER" id="PTHR23058:SF5">
    <property type="entry name" value="PEROXISOMAL MEMBRANE PROTEIN PEX14"/>
    <property type="match status" value="1"/>
</dbReference>
<dbReference type="PANTHER" id="PTHR23058">
    <property type="entry name" value="PEROXISOMAL MEMBRANE PROTEIN PEX14"/>
    <property type="match status" value="1"/>
</dbReference>
<dbReference type="GO" id="GO:0016560">
    <property type="term" value="P:protein import into peroxisome matrix, docking"/>
    <property type="evidence" value="ECO:0007669"/>
    <property type="project" value="UniProtKB-UniRule"/>
</dbReference>
<protein>
    <recommendedName>
        <fullName evidence="4 7">Peroxisomal membrane protein PEX14</fullName>
    </recommendedName>
    <alternativeName>
        <fullName evidence="5 7">Peroxin-14</fullName>
    </alternativeName>
</protein>
<evidence type="ECO:0000256" key="2">
    <source>
        <dbReference type="ARBA" id="ARBA00023010"/>
    </source>
</evidence>
<dbReference type="GO" id="GO:0005778">
    <property type="term" value="C:peroxisomal membrane"/>
    <property type="evidence" value="ECO:0007669"/>
    <property type="project" value="UniProtKB-SubCell"/>
</dbReference>
<evidence type="ECO:0000259" key="9">
    <source>
        <dbReference type="Pfam" id="PF04695"/>
    </source>
</evidence>
<evidence type="ECO:0000313" key="11">
    <source>
        <dbReference type="Proteomes" id="UP000241818"/>
    </source>
</evidence>
<evidence type="ECO:0000256" key="5">
    <source>
        <dbReference type="ARBA" id="ARBA00029691"/>
    </source>
</evidence>
<comment type="subcellular location">
    <subcellularLocation>
        <location evidence="6 7">Peroxisome membrane</location>
    </subcellularLocation>
</comment>
<feature type="region of interest" description="Disordered" evidence="8">
    <location>
        <begin position="98"/>
        <end position="139"/>
    </location>
</feature>
<evidence type="ECO:0000313" key="10">
    <source>
        <dbReference type="EMBL" id="PSS06754.1"/>
    </source>
</evidence>
<organism evidence="10 11">
    <name type="scientific">Amorphotheca resinae ATCC 22711</name>
    <dbReference type="NCBI Taxonomy" id="857342"/>
    <lineage>
        <taxon>Eukaryota</taxon>
        <taxon>Fungi</taxon>
        <taxon>Dikarya</taxon>
        <taxon>Ascomycota</taxon>
        <taxon>Pezizomycotina</taxon>
        <taxon>Leotiomycetes</taxon>
        <taxon>Helotiales</taxon>
        <taxon>Amorphothecaceae</taxon>
        <taxon>Amorphotheca</taxon>
    </lineage>
</organism>
<dbReference type="Pfam" id="PF04695">
    <property type="entry name" value="Pex14_N"/>
    <property type="match status" value="1"/>
</dbReference>
<dbReference type="InParanoid" id="A0A2T3APA1"/>
<dbReference type="GO" id="GO:0005102">
    <property type="term" value="F:signaling receptor binding"/>
    <property type="evidence" value="ECO:0007669"/>
    <property type="project" value="TreeGrafter"/>
</dbReference>
<feature type="compositionally biased region" description="Low complexity" evidence="8">
    <location>
        <begin position="267"/>
        <end position="278"/>
    </location>
</feature>
<gene>
    <name evidence="10" type="ORF">M430DRAFT_129963</name>
</gene>
<dbReference type="Gene3D" id="1.10.10.10">
    <property type="entry name" value="Winged helix-like DNA-binding domain superfamily/Winged helix DNA-binding domain"/>
    <property type="match status" value="1"/>
</dbReference>
<feature type="compositionally biased region" description="Basic and acidic residues" evidence="8">
    <location>
        <begin position="221"/>
        <end position="234"/>
    </location>
</feature>
<keyword evidence="3 7" id="KW-0576">Peroxisome</keyword>
<name>A0A2T3APA1_AMORE</name>
<reference evidence="10 11" key="1">
    <citation type="journal article" date="2018" name="New Phytol.">
        <title>Comparative genomics and transcriptomics depict ericoid mycorrhizal fungi as versatile saprotrophs and plant mutualists.</title>
        <authorList>
            <person name="Martino E."/>
            <person name="Morin E."/>
            <person name="Grelet G.A."/>
            <person name="Kuo A."/>
            <person name="Kohler A."/>
            <person name="Daghino S."/>
            <person name="Barry K.W."/>
            <person name="Cichocki N."/>
            <person name="Clum A."/>
            <person name="Dockter R.B."/>
            <person name="Hainaut M."/>
            <person name="Kuo R.C."/>
            <person name="LaButti K."/>
            <person name="Lindahl B.D."/>
            <person name="Lindquist E.A."/>
            <person name="Lipzen A."/>
            <person name="Khouja H.R."/>
            <person name="Magnuson J."/>
            <person name="Murat C."/>
            <person name="Ohm R.A."/>
            <person name="Singer S.W."/>
            <person name="Spatafora J.W."/>
            <person name="Wang M."/>
            <person name="Veneault-Fourrey C."/>
            <person name="Henrissat B."/>
            <person name="Grigoriev I.V."/>
            <person name="Martin F.M."/>
            <person name="Perotto S."/>
        </authorList>
    </citation>
    <scope>NUCLEOTIDE SEQUENCE [LARGE SCALE GENOMIC DNA]</scope>
    <source>
        <strain evidence="10 11">ATCC 22711</strain>
    </source>
</reference>
<keyword evidence="2" id="KW-0811">Translocation</keyword>
<evidence type="ECO:0000256" key="7">
    <source>
        <dbReference type="RuleBase" id="RU367032"/>
    </source>
</evidence>
<feature type="domain" description="Peroxisome membrane anchor protein Pex14p N-terminal" evidence="9">
    <location>
        <begin position="49"/>
        <end position="92"/>
    </location>
</feature>
<feature type="region of interest" description="Disordered" evidence="8">
    <location>
        <begin position="1"/>
        <end position="79"/>
    </location>
</feature>
<dbReference type="InterPro" id="IPR006785">
    <property type="entry name" value="Pex14_N"/>
</dbReference>
<sequence>MSDSDPSQKKPGVPSWQLSSKDTTPAEADTDAESEAGAKAETQRESPSRESVIEQAKRFLQEDEVRNASTDKKISFLESKGLTSEEIQTLLGVTRNPEASAQAPAHTQDQVSSTSSQNSSPSPQSQPTYSSPPPRDIPPIITYPEFLTTPQHPTPLVTTSRLRATLYLFGALSALIYGTSNYLVTPMVEALTASRLSLAETATTNLSKLITKLESVVSEIPPEKPRSRAGRTGEGEMEVDEESDEDPTEMFHRDIGIQTSLPPTPSSGPASSPPSSSSAINDQATRLKSISTSVTSLLEDSTSEGHDISDLSTTVGILREYLDGLAYVMPSYGYGTGGYGSGPQADDEIGKVKASIRSVKGVLLSARSFPSVVRPVR</sequence>
<dbReference type="GO" id="GO:1990429">
    <property type="term" value="C:peroxisomal importomer complex"/>
    <property type="evidence" value="ECO:0007669"/>
    <property type="project" value="TreeGrafter"/>
</dbReference>
<evidence type="ECO:0000256" key="4">
    <source>
        <dbReference type="ARBA" id="ARBA00029502"/>
    </source>
</evidence>
<keyword evidence="7" id="KW-0472">Membrane</keyword>
<feature type="compositionally biased region" description="Acidic residues" evidence="8">
    <location>
        <begin position="235"/>
        <end position="248"/>
    </location>
</feature>
<evidence type="ECO:0000256" key="1">
    <source>
        <dbReference type="ARBA" id="ARBA00005443"/>
    </source>
</evidence>
<keyword evidence="7" id="KW-0813">Transport</keyword>
<dbReference type="EMBL" id="KZ679020">
    <property type="protein sequence ID" value="PSS06754.1"/>
    <property type="molecule type" value="Genomic_DNA"/>
</dbReference>
<dbReference type="OrthoDB" id="441517at2759"/>
<proteinExistence type="inferred from homology"/>
<keyword evidence="7" id="KW-0653">Protein transport</keyword>
<dbReference type="GeneID" id="36570199"/>